<organism evidence="3 6">
    <name type="scientific">Didymodactylos carnosus</name>
    <dbReference type="NCBI Taxonomy" id="1234261"/>
    <lineage>
        <taxon>Eukaryota</taxon>
        <taxon>Metazoa</taxon>
        <taxon>Spiralia</taxon>
        <taxon>Gnathifera</taxon>
        <taxon>Rotifera</taxon>
        <taxon>Eurotatoria</taxon>
        <taxon>Bdelloidea</taxon>
        <taxon>Philodinida</taxon>
        <taxon>Philodinidae</taxon>
        <taxon>Didymodactylos</taxon>
    </lineage>
</organism>
<evidence type="ECO:0000313" key="2">
    <source>
        <dbReference type="EMBL" id="CAF1254749.1"/>
    </source>
</evidence>
<dbReference type="InterPro" id="IPR008266">
    <property type="entry name" value="Tyr_kinase_AS"/>
</dbReference>
<evidence type="ECO:0000313" key="4">
    <source>
        <dbReference type="EMBL" id="CAF4061810.1"/>
    </source>
</evidence>
<dbReference type="InterPro" id="IPR051681">
    <property type="entry name" value="Ser/Thr_Kinases-Pseudokinases"/>
</dbReference>
<evidence type="ECO:0000259" key="1">
    <source>
        <dbReference type="PROSITE" id="PS50011"/>
    </source>
</evidence>
<dbReference type="EMBL" id="CAJOBA010038496">
    <property type="protein sequence ID" value="CAF4061810.1"/>
    <property type="molecule type" value="Genomic_DNA"/>
</dbReference>
<gene>
    <name evidence="3" type="ORF">GPM918_LOCUS33252</name>
    <name evidence="2" type="ORF">OVA965_LOCUS26439</name>
    <name evidence="5" type="ORF">SRO942_LOCUS33934</name>
    <name evidence="4" type="ORF">TMI583_LOCUS27178</name>
</gene>
<dbReference type="PANTHER" id="PTHR44329">
    <property type="entry name" value="SERINE/THREONINE-PROTEIN KINASE TNNI3K-RELATED"/>
    <property type="match status" value="1"/>
</dbReference>
<accession>A0A815KTY5</accession>
<sequence length="250" mass="29560">MKELHAYKELSGAYILKIFGYSTKPASRGTKYMLIFEYMSRGSLTSIITQKDKLSWRRKLTMAVNVASGMRKIHEHRMIHRDIRPDNILVSHDYTAKIGDMGIARVLSSDMHHTVMGCKEYMPLEFYTGVYDQKLDIFTFGLTLNHLFTGIMHDYDQLNRKPIIKKQSPIFWNLIARCIVTDPKQRPTAFEIEKILDLYNLSFNEMIKQYRHYTELSTEDKDKVFKQFYERFYPKANQLLEQKFSITFAH</sequence>
<dbReference type="PROSITE" id="PS00109">
    <property type="entry name" value="PROTEIN_KINASE_TYR"/>
    <property type="match status" value="1"/>
</dbReference>
<dbReference type="Pfam" id="PF07714">
    <property type="entry name" value="PK_Tyr_Ser-Thr"/>
    <property type="match status" value="1"/>
</dbReference>
<evidence type="ECO:0000313" key="5">
    <source>
        <dbReference type="EMBL" id="CAF4294639.1"/>
    </source>
</evidence>
<dbReference type="InterPro" id="IPR011009">
    <property type="entry name" value="Kinase-like_dom_sf"/>
</dbReference>
<dbReference type="GO" id="GO:0004713">
    <property type="term" value="F:protein tyrosine kinase activity"/>
    <property type="evidence" value="ECO:0007669"/>
    <property type="project" value="InterPro"/>
</dbReference>
<dbReference type="Proteomes" id="UP000682733">
    <property type="component" value="Unassembled WGS sequence"/>
</dbReference>
<dbReference type="GO" id="GO:0004674">
    <property type="term" value="F:protein serine/threonine kinase activity"/>
    <property type="evidence" value="ECO:0007669"/>
    <property type="project" value="TreeGrafter"/>
</dbReference>
<dbReference type="EMBL" id="CAJNOQ010017528">
    <property type="protein sequence ID" value="CAF1400771.1"/>
    <property type="molecule type" value="Genomic_DNA"/>
</dbReference>
<protein>
    <recommendedName>
        <fullName evidence="1">Protein kinase domain-containing protein</fullName>
    </recommendedName>
</protein>
<keyword evidence="6" id="KW-1185">Reference proteome</keyword>
<dbReference type="SUPFAM" id="SSF56112">
    <property type="entry name" value="Protein kinase-like (PK-like)"/>
    <property type="match status" value="1"/>
</dbReference>
<dbReference type="Proteomes" id="UP000681722">
    <property type="component" value="Unassembled WGS sequence"/>
</dbReference>
<name>A0A815KTY5_9BILA</name>
<evidence type="ECO:0000313" key="3">
    <source>
        <dbReference type="EMBL" id="CAF1400771.1"/>
    </source>
</evidence>
<dbReference type="InterPro" id="IPR000719">
    <property type="entry name" value="Prot_kinase_dom"/>
</dbReference>
<dbReference type="InterPro" id="IPR001245">
    <property type="entry name" value="Ser-Thr/Tyr_kinase_cat_dom"/>
</dbReference>
<dbReference type="OrthoDB" id="266718at2759"/>
<dbReference type="EMBL" id="CAJNOK010016944">
    <property type="protein sequence ID" value="CAF1254749.1"/>
    <property type="molecule type" value="Genomic_DNA"/>
</dbReference>
<comment type="caution">
    <text evidence="3">The sequence shown here is derived from an EMBL/GenBank/DDBJ whole genome shotgun (WGS) entry which is preliminary data.</text>
</comment>
<dbReference type="Proteomes" id="UP000677228">
    <property type="component" value="Unassembled WGS sequence"/>
</dbReference>
<dbReference type="InterPro" id="IPR020635">
    <property type="entry name" value="Tyr_kinase_cat_dom"/>
</dbReference>
<dbReference type="GO" id="GO:0005524">
    <property type="term" value="F:ATP binding"/>
    <property type="evidence" value="ECO:0007669"/>
    <property type="project" value="InterPro"/>
</dbReference>
<evidence type="ECO:0000313" key="6">
    <source>
        <dbReference type="Proteomes" id="UP000663829"/>
    </source>
</evidence>
<feature type="domain" description="Protein kinase" evidence="1">
    <location>
        <begin position="1"/>
        <end position="199"/>
    </location>
</feature>
<dbReference type="SMART" id="SM00219">
    <property type="entry name" value="TyrKc"/>
    <property type="match status" value="1"/>
</dbReference>
<dbReference type="PANTHER" id="PTHR44329:SF214">
    <property type="entry name" value="PROTEIN KINASE DOMAIN-CONTAINING PROTEIN"/>
    <property type="match status" value="1"/>
</dbReference>
<dbReference type="Gene3D" id="1.10.510.10">
    <property type="entry name" value="Transferase(Phosphotransferase) domain 1"/>
    <property type="match status" value="1"/>
</dbReference>
<dbReference type="Proteomes" id="UP000663829">
    <property type="component" value="Unassembled WGS sequence"/>
</dbReference>
<dbReference type="AlphaFoldDB" id="A0A815KTY5"/>
<dbReference type="EMBL" id="CAJOBC010082949">
    <property type="protein sequence ID" value="CAF4294639.1"/>
    <property type="molecule type" value="Genomic_DNA"/>
</dbReference>
<proteinExistence type="predicted"/>
<reference evidence="3" key="1">
    <citation type="submission" date="2021-02" db="EMBL/GenBank/DDBJ databases">
        <authorList>
            <person name="Nowell W R."/>
        </authorList>
    </citation>
    <scope>NUCLEOTIDE SEQUENCE</scope>
</reference>
<dbReference type="PROSITE" id="PS50011">
    <property type="entry name" value="PROTEIN_KINASE_DOM"/>
    <property type="match status" value="1"/>
</dbReference>